<feature type="domain" description="CMP/dCMP-type deaminase" evidence="2">
    <location>
        <begin position="1"/>
        <end position="56"/>
    </location>
</feature>
<dbReference type="GO" id="GO:0005737">
    <property type="term" value="C:cytoplasm"/>
    <property type="evidence" value="ECO:0007669"/>
    <property type="project" value="TreeGrafter"/>
</dbReference>
<dbReference type="PROSITE" id="PS51747">
    <property type="entry name" value="CYT_DCMP_DEAMINASES_2"/>
    <property type="match status" value="1"/>
</dbReference>
<dbReference type="GO" id="GO:0004132">
    <property type="term" value="F:dCMP deaminase activity"/>
    <property type="evidence" value="ECO:0007669"/>
    <property type="project" value="TreeGrafter"/>
</dbReference>
<evidence type="ECO:0000259" key="2">
    <source>
        <dbReference type="PROSITE" id="PS51747"/>
    </source>
</evidence>
<keyword evidence="1" id="KW-0378">Hydrolase</keyword>
<gene>
    <name evidence="3" type="ORF">NCTC9077_03029</name>
</gene>
<name>A0A376VKR5_ECOLX</name>
<reference evidence="3 4" key="1">
    <citation type="submission" date="2018-06" db="EMBL/GenBank/DDBJ databases">
        <authorList>
            <consortium name="Pathogen Informatics"/>
            <person name="Doyle S."/>
        </authorList>
    </citation>
    <scope>NUCLEOTIDE SEQUENCE [LARGE SCALE GENOMIC DNA]</scope>
    <source>
        <strain evidence="3 4">NCTC9077</strain>
    </source>
</reference>
<sequence length="142" mass="15483">MHAILGASRVAGERILGGKIFVTTYPCHSCARHIIASGISEVYFIEPYRKSLALKLHSDAMTESVIETDEKVKLIQFDGVAPTRFLELFESGSRKSKAGVLELATEGAAMPVDSVSLKAIPKLEQVVIAEVDSNKLNLLRLE</sequence>
<dbReference type="AlphaFoldDB" id="A0A376VKR5"/>
<organism evidence="3 4">
    <name type="scientific">Escherichia coli</name>
    <dbReference type="NCBI Taxonomy" id="562"/>
    <lineage>
        <taxon>Bacteria</taxon>
        <taxon>Pseudomonadati</taxon>
        <taxon>Pseudomonadota</taxon>
        <taxon>Gammaproteobacteria</taxon>
        <taxon>Enterobacterales</taxon>
        <taxon>Enterobacteriaceae</taxon>
        <taxon>Escherichia</taxon>
    </lineage>
</organism>
<dbReference type="InterPro" id="IPR016193">
    <property type="entry name" value="Cytidine_deaminase-like"/>
</dbReference>
<dbReference type="Pfam" id="PF00383">
    <property type="entry name" value="dCMP_cyt_deam_1"/>
    <property type="match status" value="1"/>
</dbReference>
<proteinExistence type="predicted"/>
<dbReference type="SUPFAM" id="SSF53927">
    <property type="entry name" value="Cytidine deaminase-like"/>
    <property type="match status" value="1"/>
</dbReference>
<dbReference type="PANTHER" id="PTHR11086:SF18">
    <property type="entry name" value="DEOXYCYTIDYLATE DEAMINASE"/>
    <property type="match status" value="1"/>
</dbReference>
<dbReference type="InterPro" id="IPR002125">
    <property type="entry name" value="CMP_dCMP_dom"/>
</dbReference>
<evidence type="ECO:0000313" key="4">
    <source>
        <dbReference type="Proteomes" id="UP000254495"/>
    </source>
</evidence>
<evidence type="ECO:0000256" key="1">
    <source>
        <dbReference type="ARBA" id="ARBA00022801"/>
    </source>
</evidence>
<dbReference type="Gene3D" id="3.40.140.10">
    <property type="entry name" value="Cytidine Deaminase, domain 2"/>
    <property type="match status" value="1"/>
</dbReference>
<dbReference type="EMBL" id="UGCU01000001">
    <property type="protein sequence ID" value="STJ11320.1"/>
    <property type="molecule type" value="Genomic_DNA"/>
</dbReference>
<dbReference type="PANTHER" id="PTHR11086">
    <property type="entry name" value="DEOXYCYTIDYLATE DEAMINASE-RELATED"/>
    <property type="match status" value="1"/>
</dbReference>
<evidence type="ECO:0000313" key="3">
    <source>
        <dbReference type="EMBL" id="STJ11320.1"/>
    </source>
</evidence>
<accession>A0A376VKR5</accession>
<dbReference type="InterPro" id="IPR015517">
    <property type="entry name" value="dCMP_deaminase-rel"/>
</dbReference>
<dbReference type="Proteomes" id="UP000254495">
    <property type="component" value="Unassembled WGS sequence"/>
</dbReference>
<protein>
    <submittedName>
        <fullName evidence="3">Putative deoxycytidylate deaminase</fullName>
    </submittedName>
</protein>